<gene>
    <name evidence="4" type="ORF">SCHCODRAFT_233614</name>
</gene>
<dbReference type="InterPro" id="IPR018466">
    <property type="entry name" value="Kre9/Knh1-like_N"/>
</dbReference>
<evidence type="ECO:0000313" key="5">
    <source>
        <dbReference type="Proteomes" id="UP000007431"/>
    </source>
</evidence>
<proteinExistence type="predicted"/>
<dbReference type="HOGENOM" id="CLU_1816918_0_0_1"/>
<dbReference type="AlphaFoldDB" id="D8PXG6"/>
<organism evidence="5">
    <name type="scientific">Schizophyllum commune (strain H4-8 / FGSC 9210)</name>
    <name type="common">Split gill fungus</name>
    <dbReference type="NCBI Taxonomy" id="578458"/>
    <lineage>
        <taxon>Eukaryota</taxon>
        <taxon>Fungi</taxon>
        <taxon>Dikarya</taxon>
        <taxon>Basidiomycota</taxon>
        <taxon>Agaricomycotina</taxon>
        <taxon>Agaricomycetes</taxon>
        <taxon>Agaricomycetidae</taxon>
        <taxon>Agaricales</taxon>
        <taxon>Schizophyllaceae</taxon>
        <taxon>Schizophyllum</taxon>
    </lineage>
</organism>
<dbReference type="Proteomes" id="UP000007431">
    <property type="component" value="Unassembled WGS sequence"/>
</dbReference>
<dbReference type="eggNOG" id="ENOG502SUVQ">
    <property type="taxonomic scope" value="Eukaryota"/>
</dbReference>
<dbReference type="KEGG" id="scm:SCHCO_02570106"/>
<protein>
    <recommendedName>
        <fullName evidence="3">Yeast cell wall synthesis Kre9/Knh1-like N-terminal domain-containing protein</fullName>
    </recommendedName>
</protein>
<dbReference type="PANTHER" id="PTHR40633">
    <property type="entry name" value="MATRIX PROTEIN, PUTATIVE (AFU_ORTHOLOGUE AFUA_8G05410)-RELATED"/>
    <property type="match status" value="1"/>
</dbReference>
<dbReference type="InterPro" id="IPR052982">
    <property type="entry name" value="SRP1/TIP1-like"/>
</dbReference>
<evidence type="ECO:0000256" key="2">
    <source>
        <dbReference type="SAM" id="SignalP"/>
    </source>
</evidence>
<feature type="domain" description="Yeast cell wall synthesis Kre9/Knh1-like N-terminal" evidence="3">
    <location>
        <begin position="52"/>
        <end position="136"/>
    </location>
</feature>
<dbReference type="VEuPathDB" id="FungiDB:SCHCODRAFT_02570106"/>
<name>D8PXG6_SCHCM</name>
<evidence type="ECO:0000259" key="3">
    <source>
        <dbReference type="Pfam" id="PF10342"/>
    </source>
</evidence>
<evidence type="ECO:0000256" key="1">
    <source>
        <dbReference type="ARBA" id="ARBA00022729"/>
    </source>
</evidence>
<accession>D8PXG6</accession>
<dbReference type="GeneID" id="9585767"/>
<dbReference type="Pfam" id="PF10342">
    <property type="entry name" value="Kre9_KNH"/>
    <property type="match status" value="1"/>
</dbReference>
<evidence type="ECO:0000313" key="4">
    <source>
        <dbReference type="EMBL" id="EFI99078.1"/>
    </source>
</evidence>
<sequence>MATSMRNYVQRAFVLALALVVALFPLSASANCLPCQRPEVLPRSLYNVFTAPLGGDLVVAGQPFNFRWINLDGEIINLVLVKGGPDDLKTVGALAEAVPNKGSYTTVVPNSIPAGNDYAIEMQWGAETTYTPFFTILNPSYA</sequence>
<keyword evidence="5" id="KW-1185">Reference proteome</keyword>
<reference evidence="4 5" key="1">
    <citation type="journal article" date="2010" name="Nat. Biotechnol.">
        <title>Genome sequence of the model mushroom Schizophyllum commune.</title>
        <authorList>
            <person name="Ohm R.A."/>
            <person name="de Jong J.F."/>
            <person name="Lugones L.G."/>
            <person name="Aerts A."/>
            <person name="Kothe E."/>
            <person name="Stajich J.E."/>
            <person name="de Vries R.P."/>
            <person name="Record E."/>
            <person name="Levasseur A."/>
            <person name="Baker S.E."/>
            <person name="Bartholomew K.A."/>
            <person name="Coutinho P.M."/>
            <person name="Erdmann S."/>
            <person name="Fowler T.J."/>
            <person name="Gathman A.C."/>
            <person name="Lombard V."/>
            <person name="Henrissat B."/>
            <person name="Knabe N."/>
            <person name="Kuees U."/>
            <person name="Lilly W.W."/>
            <person name="Lindquist E."/>
            <person name="Lucas S."/>
            <person name="Magnuson J.K."/>
            <person name="Piumi F."/>
            <person name="Raudaskoski M."/>
            <person name="Salamov A."/>
            <person name="Schmutz J."/>
            <person name="Schwarze F.W.M.R."/>
            <person name="vanKuyk P.A."/>
            <person name="Horton J.S."/>
            <person name="Grigoriev I.V."/>
            <person name="Woesten H.A.B."/>
        </authorList>
    </citation>
    <scope>NUCLEOTIDE SEQUENCE [LARGE SCALE GENOMIC DNA]</scope>
    <source>
        <strain evidence="5">H4-8 / FGSC 9210</strain>
    </source>
</reference>
<dbReference type="RefSeq" id="XP_003033981.1">
    <property type="nucleotide sequence ID" value="XM_003033935.1"/>
</dbReference>
<dbReference type="EMBL" id="GL377304">
    <property type="protein sequence ID" value="EFI99078.1"/>
    <property type="molecule type" value="Genomic_DNA"/>
</dbReference>
<feature type="signal peptide" evidence="2">
    <location>
        <begin position="1"/>
        <end position="30"/>
    </location>
</feature>
<feature type="chain" id="PRO_5003120372" description="Yeast cell wall synthesis Kre9/Knh1-like N-terminal domain-containing protein" evidence="2">
    <location>
        <begin position="31"/>
        <end position="142"/>
    </location>
</feature>
<dbReference type="InParanoid" id="D8PXG6"/>
<dbReference type="STRING" id="578458.D8PXG6"/>
<keyword evidence="1 2" id="KW-0732">Signal</keyword>
<dbReference type="PANTHER" id="PTHR40633:SF1">
    <property type="entry name" value="GPI ANCHORED SERINE-THREONINE RICH PROTEIN (AFU_ORTHOLOGUE AFUA_1G03630)"/>
    <property type="match status" value="1"/>
</dbReference>
<dbReference type="OrthoDB" id="4094614at2759"/>